<name>A0A175VE78_AEREN</name>
<comment type="caution">
    <text evidence="2">The sequence shown here is derived from an EMBL/GenBank/DDBJ whole genome shotgun (WGS) entry which is preliminary data.</text>
</comment>
<organism evidence="2 3">
    <name type="scientific">Aeromonas enteropelogenes</name>
    <name type="common">Aeromonas trota</name>
    <dbReference type="NCBI Taxonomy" id="29489"/>
    <lineage>
        <taxon>Bacteria</taxon>
        <taxon>Pseudomonadati</taxon>
        <taxon>Pseudomonadota</taxon>
        <taxon>Gammaproteobacteria</taxon>
        <taxon>Aeromonadales</taxon>
        <taxon>Aeromonadaceae</taxon>
        <taxon>Aeromonas</taxon>
    </lineage>
</organism>
<sequence>MTLQEWRSQYPGQLFAIIDAALDTTAVADYCNQGGANAIPLFAGTAFADQAEQGPWLLPNPAPEFIATHPQLGGVYVASDAAIDVVLQHWQSLIEVAFEGEVMWLRYADNRVFPKMLGTMSQQELDDVLGPCSSLWANNCAWQRTPDTKFTPHQAPWFRIQPHHLTPLYDESRHAYILSRHFWQRMEDMMARHPNPEAAITTVLKQANQAGLAGDVLDGVVAGALTLQASMELDAIRAPLMLTDDEMAQVNNWLNKYPDLIGAV</sequence>
<evidence type="ECO:0000313" key="3">
    <source>
        <dbReference type="Proteomes" id="UP000078435"/>
    </source>
</evidence>
<dbReference type="Pfam" id="PF13503">
    <property type="entry name" value="DUF4123"/>
    <property type="match status" value="1"/>
</dbReference>
<protein>
    <submittedName>
        <fullName evidence="2">Type III secretion protein</fullName>
    </submittedName>
</protein>
<reference evidence="2 3" key="1">
    <citation type="submission" date="2016-02" db="EMBL/GenBank/DDBJ databases">
        <title>Draft genome sequence of Aeromonas trota strain 1999lcr isolated from cerebrospinal fluid (CSF).</title>
        <authorList>
            <person name="Dallagassa C.B."/>
            <person name="Prediger K.C."/>
            <person name="Weiss V.A."/>
            <person name="Assis F.E."/>
            <person name="Baura V."/>
            <person name="Cruz L.M."/>
            <person name="Souza E.M."/>
            <person name="Pedrosa F.O."/>
            <person name="Fadel-Picheth C.M."/>
        </authorList>
    </citation>
    <scope>NUCLEOTIDE SEQUENCE [LARGE SCALE GENOMIC DNA]</scope>
    <source>
        <strain evidence="2 3">1999lcr</strain>
    </source>
</reference>
<accession>A0A175VE78</accession>
<dbReference type="AlphaFoldDB" id="A0A175VE78"/>
<dbReference type="Proteomes" id="UP000078435">
    <property type="component" value="Unassembled WGS sequence"/>
</dbReference>
<evidence type="ECO:0000313" key="2">
    <source>
        <dbReference type="EMBL" id="KXU78903.1"/>
    </source>
</evidence>
<dbReference type="RefSeq" id="WP_026457051.1">
    <property type="nucleotide sequence ID" value="NZ_CDCG01000040.1"/>
</dbReference>
<dbReference type="InterPro" id="IPR025391">
    <property type="entry name" value="DUF4123"/>
</dbReference>
<proteinExistence type="predicted"/>
<evidence type="ECO:0000259" key="1">
    <source>
        <dbReference type="Pfam" id="PF13503"/>
    </source>
</evidence>
<feature type="domain" description="DUF4123" evidence="1">
    <location>
        <begin position="14"/>
        <end position="126"/>
    </location>
</feature>
<dbReference type="OrthoDB" id="5891132at2"/>
<gene>
    <name evidence="2" type="ORF">LCR_01975</name>
</gene>
<dbReference type="EMBL" id="JMGO02000014">
    <property type="protein sequence ID" value="KXU78903.1"/>
    <property type="molecule type" value="Genomic_DNA"/>
</dbReference>